<dbReference type="Gene3D" id="3.60.21.70">
    <property type="entry name" value="PhoD-like phosphatase"/>
    <property type="match status" value="1"/>
</dbReference>
<dbReference type="Proteomes" id="UP000299290">
    <property type="component" value="Unassembled WGS sequence"/>
</dbReference>
<sequence length="297" mass="32657">MRTAEDGTEALREFATRADADPSYTRWSYRRDFGRTRLLMVDTRAARVLEEGRRAMLSEKEFAWVREQAMEGAGGTPGRPGQEGPGAFGGYDHLLLGTSLPWLLPHFVHDVEAWNASVCGGRRGGRWARIGEDLRQRGDLEHWAAFPESFDALTDTIAAVGGAPGAPATISVLSGDVHHAYVAAPDWSRWSSRPPRSQVRQLTCSPVHNSIYASIRLGFRFGWSAAGRALGRLFRRHGRVPGSRLTWHKTGGPWFGNQLMTLTLQGRSAHLRLDQARSDASGGAARLVTALETDWAG</sequence>
<evidence type="ECO:0000313" key="2">
    <source>
        <dbReference type="Proteomes" id="UP000299290"/>
    </source>
</evidence>
<keyword evidence="2" id="KW-1185">Reference proteome</keyword>
<evidence type="ECO:0000313" key="1">
    <source>
        <dbReference type="EMBL" id="GDY42389.1"/>
    </source>
</evidence>
<name>A0A4D4K854_9ACTN</name>
<dbReference type="AlphaFoldDB" id="A0A4D4K854"/>
<dbReference type="InterPro" id="IPR038607">
    <property type="entry name" value="PhoD-like_sf"/>
</dbReference>
<evidence type="ECO:0008006" key="3">
    <source>
        <dbReference type="Google" id="ProtNLM"/>
    </source>
</evidence>
<gene>
    <name evidence="1" type="ORF">SANT12839_032710</name>
</gene>
<proteinExistence type="predicted"/>
<organism evidence="1 2">
    <name type="scientific">Streptomyces antimycoticus</name>
    <dbReference type="NCBI Taxonomy" id="68175"/>
    <lineage>
        <taxon>Bacteria</taxon>
        <taxon>Bacillati</taxon>
        <taxon>Actinomycetota</taxon>
        <taxon>Actinomycetes</taxon>
        <taxon>Kitasatosporales</taxon>
        <taxon>Streptomycetaceae</taxon>
        <taxon>Streptomyces</taxon>
        <taxon>Streptomyces violaceusniger group</taxon>
    </lineage>
</organism>
<comment type="caution">
    <text evidence="1">The sequence shown here is derived from an EMBL/GenBank/DDBJ whole genome shotgun (WGS) entry which is preliminary data.</text>
</comment>
<dbReference type="PANTHER" id="PTHR37031:SF2">
    <property type="entry name" value="PHOD-LIKE PHOSPHATASE METALLOPHOSPHATASE DOMAIN-CONTAINING PROTEIN"/>
    <property type="match status" value="1"/>
</dbReference>
<accession>A0A4D4K854</accession>
<reference evidence="1 2" key="1">
    <citation type="journal article" date="2020" name="Int. J. Syst. Evol. Microbiol.">
        <title>Reclassification of Streptomyces castelarensis and Streptomyces sporoclivatus as later heterotypic synonyms of Streptomyces antimycoticus.</title>
        <authorList>
            <person name="Komaki H."/>
            <person name="Tamura T."/>
        </authorList>
    </citation>
    <scope>NUCLEOTIDE SEQUENCE [LARGE SCALE GENOMIC DNA]</scope>
    <source>
        <strain evidence="1 2">NBRC 12839</strain>
    </source>
</reference>
<protein>
    <recommendedName>
        <fullName evidence="3">PhoD-like phosphatase metallophosphatase domain-containing protein</fullName>
    </recommendedName>
</protein>
<dbReference type="PANTHER" id="PTHR37031">
    <property type="entry name" value="METALLOPHOSPHATASE BINDING DOMAIN PROTEIN"/>
    <property type="match status" value="1"/>
</dbReference>
<dbReference type="EMBL" id="BJHV01000001">
    <property type="protein sequence ID" value="GDY42389.1"/>
    <property type="molecule type" value="Genomic_DNA"/>
</dbReference>